<proteinExistence type="inferred from homology"/>
<keyword evidence="3" id="KW-0012">Acyltransferase</keyword>
<comment type="caution">
    <text evidence="4">The sequence shown here is derived from an EMBL/GenBank/DDBJ whole genome shotgun (WGS) entry which is preliminary data.</text>
</comment>
<dbReference type="PANTHER" id="PTHR31623:SF105">
    <property type="entry name" value="VINORINE SYNTHASE-LIKE"/>
    <property type="match status" value="1"/>
</dbReference>
<dbReference type="SUPFAM" id="SSF52777">
    <property type="entry name" value="CoA-dependent acyltransferases"/>
    <property type="match status" value="1"/>
</dbReference>
<dbReference type="InterPro" id="IPR023213">
    <property type="entry name" value="CAT-like_dom_sf"/>
</dbReference>
<comment type="similarity">
    <text evidence="1">Belongs to the plant acyltransferase family.</text>
</comment>
<keyword evidence="2" id="KW-0808">Transferase</keyword>
<evidence type="ECO:0000256" key="3">
    <source>
        <dbReference type="ARBA" id="ARBA00023315"/>
    </source>
</evidence>
<dbReference type="Gene3D" id="3.30.559.10">
    <property type="entry name" value="Chloramphenicol acetyltransferase-like domain"/>
    <property type="match status" value="2"/>
</dbReference>
<evidence type="ECO:0000313" key="5">
    <source>
        <dbReference type="Proteomes" id="UP001634393"/>
    </source>
</evidence>
<protein>
    <submittedName>
        <fullName evidence="4">Uncharacterized protein</fullName>
    </submittedName>
</protein>
<gene>
    <name evidence="4" type="ORF">ACJIZ3_023259</name>
</gene>
<dbReference type="EMBL" id="JBJXBP010000003">
    <property type="protein sequence ID" value="KAL3838668.1"/>
    <property type="molecule type" value="Genomic_DNA"/>
</dbReference>
<organism evidence="4 5">
    <name type="scientific">Penstemon smallii</name>
    <dbReference type="NCBI Taxonomy" id="265156"/>
    <lineage>
        <taxon>Eukaryota</taxon>
        <taxon>Viridiplantae</taxon>
        <taxon>Streptophyta</taxon>
        <taxon>Embryophyta</taxon>
        <taxon>Tracheophyta</taxon>
        <taxon>Spermatophyta</taxon>
        <taxon>Magnoliopsida</taxon>
        <taxon>eudicotyledons</taxon>
        <taxon>Gunneridae</taxon>
        <taxon>Pentapetalae</taxon>
        <taxon>asterids</taxon>
        <taxon>lamiids</taxon>
        <taxon>Lamiales</taxon>
        <taxon>Plantaginaceae</taxon>
        <taxon>Cheloneae</taxon>
        <taxon>Penstemon</taxon>
    </lineage>
</organism>
<sequence length="437" mass="48698">MEIVLISKENVQPSSPTPLHLKSYKFSMLDQIAPAMVVPVVLYFSSPDEILSSHHTTDSLKRSLSLILSRFYPIAGRISEDGLSVDCNDQGVPFSVVKVTARLSDLLKNPDPHLAKRFVPCELTVEDESGLDGNLAMIQVNHFDCGGIAIGLVFRHKIADAMTIGSFLHAWAASARVTSDPVCPNYISQSLFPQKEELSKQTNSLGPLLKKGKTSMHRYVFDASAIRQLKAESNIERPTRVQVVLALLWKCFMVASLSNGKQVSLVSQTVNLRRRARPSFPSDCFGNFIGFTNASSTNENKKELGHLVKEIRDAISKIDHDYVNRMLGDGGLSGCIQNLQPIFSEIFKADDVLFCQSWSGFGMYNVDFGWGKPIWVIRCDAGNNSESMPFVNVVWLIDTKFSDGIEAWVILDEKYMEVFEKIEELQTYASIDPSPFD</sequence>
<dbReference type="Proteomes" id="UP001634393">
    <property type="component" value="Unassembled WGS sequence"/>
</dbReference>
<name>A0ABD3TRI5_9LAMI</name>
<evidence type="ECO:0000256" key="1">
    <source>
        <dbReference type="ARBA" id="ARBA00009861"/>
    </source>
</evidence>
<reference evidence="4 5" key="1">
    <citation type="submission" date="2024-12" db="EMBL/GenBank/DDBJ databases">
        <title>The unique morphological basis and parallel evolutionary history of personate flowers in Penstemon.</title>
        <authorList>
            <person name="Depatie T.H."/>
            <person name="Wessinger C.A."/>
        </authorList>
    </citation>
    <scope>NUCLEOTIDE SEQUENCE [LARGE SCALE GENOMIC DNA]</scope>
    <source>
        <strain evidence="4">WTNN_2</strain>
        <tissue evidence="4">Leaf</tissue>
    </source>
</reference>
<dbReference type="PANTHER" id="PTHR31623">
    <property type="entry name" value="F21J9.9"/>
    <property type="match status" value="1"/>
</dbReference>
<keyword evidence="5" id="KW-1185">Reference proteome</keyword>
<accession>A0ABD3TRI5</accession>
<dbReference type="Pfam" id="PF02458">
    <property type="entry name" value="Transferase"/>
    <property type="match status" value="1"/>
</dbReference>
<dbReference type="AlphaFoldDB" id="A0ABD3TRI5"/>
<evidence type="ECO:0000256" key="2">
    <source>
        <dbReference type="ARBA" id="ARBA00022679"/>
    </source>
</evidence>
<dbReference type="GO" id="GO:0016746">
    <property type="term" value="F:acyltransferase activity"/>
    <property type="evidence" value="ECO:0007669"/>
    <property type="project" value="UniProtKB-KW"/>
</dbReference>
<evidence type="ECO:0000313" key="4">
    <source>
        <dbReference type="EMBL" id="KAL3838668.1"/>
    </source>
</evidence>